<dbReference type="Gene3D" id="3.30.40.10">
    <property type="entry name" value="Zinc/RING finger domain, C3HC4 (zinc finger)"/>
    <property type="match status" value="1"/>
</dbReference>
<feature type="domain" description="PHD-type" evidence="18">
    <location>
        <begin position="359"/>
        <end position="408"/>
    </location>
</feature>
<dbReference type="InterPro" id="IPR028651">
    <property type="entry name" value="ING_fam"/>
</dbReference>
<sequence length="409" mass="43244">MAHPEDAGAVLEQFIHDVANLPAEVAHLLEEIAAKDKVIQECRAVITARDNSIQKFIKLNGSLQINPKEDSYSKTIAQNFDRAQILQEEKVGLSEKAAVLLDRHIKRLDLKIRDLQNEGAMPPDPTMPSLLQPSPGNRVPPASGPSTGVSTPLHPLSINAGTSSATTVANSGMARLAQQGPTVAPSTPSATPSSAAATLLQPPQRHRESSAGAADAKRRRLNAQISNLSQTTSASGLARHASAGPGTPKAGTPGSTRAGSAGPRTTIKKSSKKVAPHQQVRKKTSTKTGLLKKPSSARKLLGANGIKASPSSTGDEESVLSEASGISDDENLSPPPGVAGSGDEEMEDVGEEEDAGDDRKYCTCRSVSYGNMVACDNDDCPYEWFHWSCVGMTKEPVGKWYCDECRSKL</sequence>
<feature type="binding site" evidence="14">
    <location>
        <position position="362"/>
    </location>
    <ligand>
        <name>Zn(2+)</name>
        <dbReference type="ChEBI" id="CHEBI:29105"/>
        <label>1</label>
    </ligand>
</feature>
<feature type="compositionally biased region" description="Basic residues" evidence="17">
    <location>
        <begin position="266"/>
        <end position="285"/>
    </location>
</feature>
<evidence type="ECO:0000256" key="5">
    <source>
        <dbReference type="ARBA" id="ARBA00022771"/>
    </source>
</evidence>
<dbReference type="InterPro" id="IPR001965">
    <property type="entry name" value="Znf_PHD"/>
</dbReference>
<evidence type="ECO:0000313" key="19">
    <source>
        <dbReference type="EMBL" id="KZF22441.1"/>
    </source>
</evidence>
<evidence type="ECO:0000256" key="11">
    <source>
        <dbReference type="ARBA" id="ARBA00023306"/>
    </source>
</evidence>
<feature type="binding site" evidence="14">
    <location>
        <position position="389"/>
    </location>
    <ligand>
        <name>Zn(2+)</name>
        <dbReference type="ChEBI" id="CHEBI:29105"/>
        <label>1</label>
    </ligand>
</feature>
<dbReference type="Proteomes" id="UP000076632">
    <property type="component" value="Unassembled WGS sequence"/>
</dbReference>
<evidence type="ECO:0000256" key="13">
    <source>
        <dbReference type="PIRSR" id="PIRSR628651-50"/>
    </source>
</evidence>
<comment type="similarity">
    <text evidence="2 16">Belongs to the ING family.</text>
</comment>
<dbReference type="InterPro" id="IPR013083">
    <property type="entry name" value="Znf_RING/FYVE/PHD"/>
</dbReference>
<reference evidence="19 20" key="1">
    <citation type="journal article" date="2016" name="Fungal Biol.">
        <title>The genome of Xylona heveae provides a window into fungal endophytism.</title>
        <authorList>
            <person name="Gazis R."/>
            <person name="Kuo A."/>
            <person name="Riley R."/>
            <person name="LaButti K."/>
            <person name="Lipzen A."/>
            <person name="Lin J."/>
            <person name="Amirebrahimi M."/>
            <person name="Hesse C.N."/>
            <person name="Spatafora J.W."/>
            <person name="Henrissat B."/>
            <person name="Hainaut M."/>
            <person name="Grigoriev I.V."/>
            <person name="Hibbett D.S."/>
        </authorList>
    </citation>
    <scope>NUCLEOTIDE SEQUENCE [LARGE SCALE GENOMIC DNA]</scope>
    <source>
        <strain evidence="19 20">TC161</strain>
    </source>
</reference>
<keyword evidence="7 16" id="KW-0156">Chromatin regulator</keyword>
<dbReference type="SMART" id="SM00249">
    <property type="entry name" value="PHD"/>
    <property type="match status" value="1"/>
</dbReference>
<feature type="site" description="Histone H3K4me3 binding" evidence="13">
    <location>
        <position position="384"/>
    </location>
</feature>
<dbReference type="InterPro" id="IPR024610">
    <property type="entry name" value="ING_N_histone-binding"/>
</dbReference>
<protein>
    <recommendedName>
        <fullName evidence="16">Chromatin modification-related protein</fullName>
    </recommendedName>
</protein>
<comment type="subunit">
    <text evidence="16">Component of an histone acetyltransferase complex. Interacts with H3K4me3 and to a lesser extent with H3K4me2.</text>
</comment>
<evidence type="ECO:0000259" key="18">
    <source>
        <dbReference type="PROSITE" id="PS50016"/>
    </source>
</evidence>
<dbReference type="AlphaFoldDB" id="A0A165GPN0"/>
<feature type="compositionally biased region" description="Low complexity" evidence="17">
    <location>
        <begin position="241"/>
        <end position="256"/>
    </location>
</feature>
<feature type="binding site" evidence="14">
    <location>
        <position position="402"/>
    </location>
    <ligand>
        <name>Zn(2+)</name>
        <dbReference type="ChEBI" id="CHEBI:29105"/>
        <label>2</label>
    </ligand>
</feature>
<evidence type="ECO:0000256" key="15">
    <source>
        <dbReference type="PROSITE-ProRule" id="PRU00146"/>
    </source>
</evidence>
<dbReference type="GO" id="GO:0008270">
    <property type="term" value="F:zinc ion binding"/>
    <property type="evidence" value="ECO:0007669"/>
    <property type="project" value="UniProtKB-KW"/>
</dbReference>
<feature type="binding site" evidence="14">
    <location>
        <position position="386"/>
    </location>
    <ligand>
        <name>Zn(2+)</name>
        <dbReference type="ChEBI" id="CHEBI:29105"/>
        <label>1</label>
    </ligand>
</feature>
<dbReference type="CDD" id="cd16858">
    <property type="entry name" value="ING_ING3_Yng2p"/>
    <property type="match status" value="1"/>
</dbReference>
<dbReference type="PANTHER" id="PTHR10333:SF100">
    <property type="entry name" value="CHROMATIN MODIFICATION-RELATED PROTEIN YNG2"/>
    <property type="match status" value="1"/>
</dbReference>
<accession>A0A165GPN0</accession>
<dbReference type="GO" id="GO:0006281">
    <property type="term" value="P:DNA repair"/>
    <property type="evidence" value="ECO:0007669"/>
    <property type="project" value="UniProtKB-KW"/>
</dbReference>
<evidence type="ECO:0000256" key="2">
    <source>
        <dbReference type="ARBA" id="ARBA00010210"/>
    </source>
</evidence>
<keyword evidence="9 16" id="KW-0539">Nucleus</keyword>
<dbReference type="PROSITE" id="PS01359">
    <property type="entry name" value="ZF_PHD_1"/>
    <property type="match status" value="1"/>
</dbReference>
<comment type="subcellular location">
    <subcellularLocation>
        <location evidence="1 16">Nucleus</location>
    </subcellularLocation>
</comment>
<evidence type="ECO:0000256" key="8">
    <source>
        <dbReference type="ARBA" id="ARBA00023204"/>
    </source>
</evidence>
<dbReference type="STRING" id="1328760.A0A165GPN0"/>
<keyword evidence="3 14" id="KW-0479">Metal-binding</keyword>
<feature type="site" description="Histone H3K4me3 binding" evidence="13">
    <location>
        <position position="372"/>
    </location>
</feature>
<dbReference type="OrthoDB" id="2505961at2759"/>
<feature type="binding site" evidence="14">
    <location>
        <position position="364"/>
    </location>
    <ligand>
        <name>Zn(2+)</name>
        <dbReference type="ChEBI" id="CHEBI:29105"/>
        <label>1</label>
    </ligand>
</feature>
<dbReference type="GO" id="GO:0005634">
    <property type="term" value="C:nucleus"/>
    <property type="evidence" value="ECO:0007669"/>
    <property type="project" value="UniProtKB-SubCell"/>
</dbReference>
<feature type="site" description="Histone H3K4me3 binding" evidence="13">
    <location>
        <position position="361"/>
    </location>
</feature>
<proteinExistence type="inferred from homology"/>
<evidence type="ECO:0000256" key="3">
    <source>
        <dbReference type="ARBA" id="ARBA00022723"/>
    </source>
</evidence>
<keyword evidence="20" id="KW-1185">Reference proteome</keyword>
<organism evidence="19 20">
    <name type="scientific">Xylona heveae (strain CBS 132557 / TC161)</name>
    <dbReference type="NCBI Taxonomy" id="1328760"/>
    <lineage>
        <taxon>Eukaryota</taxon>
        <taxon>Fungi</taxon>
        <taxon>Dikarya</taxon>
        <taxon>Ascomycota</taxon>
        <taxon>Pezizomycotina</taxon>
        <taxon>Xylonomycetes</taxon>
        <taxon>Xylonales</taxon>
        <taxon>Xylonaceae</taxon>
        <taxon>Xylona</taxon>
    </lineage>
</organism>
<evidence type="ECO:0000256" key="17">
    <source>
        <dbReference type="SAM" id="MobiDB-lite"/>
    </source>
</evidence>
<feature type="site" description="Histone H3K4me3 binding" evidence="13">
    <location>
        <position position="376"/>
    </location>
</feature>
<dbReference type="InterPro" id="IPR011011">
    <property type="entry name" value="Znf_FYVE_PHD"/>
</dbReference>
<feature type="compositionally biased region" description="Low complexity" evidence="17">
    <location>
        <begin position="181"/>
        <end position="198"/>
    </location>
</feature>
<dbReference type="GO" id="GO:0035267">
    <property type="term" value="C:NuA4 histone acetyltransferase complex"/>
    <property type="evidence" value="ECO:0007669"/>
    <property type="project" value="TreeGrafter"/>
</dbReference>
<dbReference type="FunCoup" id="A0A165GPN0">
    <property type="interactions" value="269"/>
</dbReference>
<dbReference type="EMBL" id="KV407459">
    <property type="protein sequence ID" value="KZF22441.1"/>
    <property type="molecule type" value="Genomic_DNA"/>
</dbReference>
<feature type="binding site" evidence="14">
    <location>
        <position position="380"/>
    </location>
    <ligand>
        <name>Zn(2+)</name>
        <dbReference type="ChEBI" id="CHEBI:29105"/>
        <label>2</label>
    </ligand>
</feature>
<dbReference type="Pfam" id="PF12998">
    <property type="entry name" value="ING"/>
    <property type="match status" value="1"/>
</dbReference>
<dbReference type="SMART" id="SM01408">
    <property type="entry name" value="ING"/>
    <property type="match status" value="1"/>
</dbReference>
<dbReference type="RefSeq" id="XP_018187996.1">
    <property type="nucleotide sequence ID" value="XM_018332790.1"/>
</dbReference>
<feature type="compositionally biased region" description="Acidic residues" evidence="17">
    <location>
        <begin position="342"/>
        <end position="355"/>
    </location>
</feature>
<evidence type="ECO:0000256" key="14">
    <source>
        <dbReference type="PIRSR" id="PIRSR628651-51"/>
    </source>
</evidence>
<keyword evidence="11" id="KW-0131">Cell cycle</keyword>
<dbReference type="InterPro" id="IPR019786">
    <property type="entry name" value="Zinc_finger_PHD-type_CS"/>
</dbReference>
<evidence type="ECO:0000256" key="6">
    <source>
        <dbReference type="ARBA" id="ARBA00022833"/>
    </source>
</evidence>
<evidence type="ECO:0000256" key="4">
    <source>
        <dbReference type="ARBA" id="ARBA00022763"/>
    </source>
</evidence>
<keyword evidence="5 15" id="KW-0863">Zinc-finger</keyword>
<dbReference type="PROSITE" id="PS50016">
    <property type="entry name" value="ZF_PHD_2"/>
    <property type="match status" value="1"/>
</dbReference>
<dbReference type="GO" id="GO:0006355">
    <property type="term" value="P:regulation of DNA-templated transcription"/>
    <property type="evidence" value="ECO:0007669"/>
    <property type="project" value="TreeGrafter"/>
</dbReference>
<feature type="region of interest" description="Disordered" evidence="17">
    <location>
        <begin position="177"/>
        <end position="217"/>
    </location>
</feature>
<evidence type="ECO:0000256" key="16">
    <source>
        <dbReference type="RuleBase" id="RU361213"/>
    </source>
</evidence>
<comment type="function">
    <text evidence="12">Component of the NuA4 histone acetyltransferase complex which is involved in transcriptional activation of selected genes principally by acetylation of nucleosomal histone H4 and H2A. The NuA4 complex is also involved in DNA repair. Involved in cell cycle progression and meiosis.</text>
</comment>
<comment type="function">
    <text evidence="16">Component of an histone acetyltransferase complex.</text>
</comment>
<dbReference type="GO" id="GO:0051321">
    <property type="term" value="P:meiotic cell cycle"/>
    <property type="evidence" value="ECO:0007669"/>
    <property type="project" value="UniProtKB-KW"/>
</dbReference>
<feature type="region of interest" description="Disordered" evidence="17">
    <location>
        <begin position="116"/>
        <end position="163"/>
    </location>
</feature>
<feature type="binding site" evidence="14">
    <location>
        <position position="405"/>
    </location>
    <ligand>
        <name>Zn(2+)</name>
        <dbReference type="ChEBI" id="CHEBI:29105"/>
        <label>2</label>
    </ligand>
</feature>
<gene>
    <name evidence="19" type="ORF">L228DRAFT_248130</name>
</gene>
<evidence type="ECO:0000256" key="10">
    <source>
        <dbReference type="ARBA" id="ARBA00023254"/>
    </source>
</evidence>
<dbReference type="Gene3D" id="6.10.140.1740">
    <property type="match status" value="1"/>
</dbReference>
<comment type="domain">
    <text evidence="16">The PHD-type zinc finger mediates the binding to H3K4me3.</text>
</comment>
<evidence type="ECO:0000256" key="7">
    <source>
        <dbReference type="ARBA" id="ARBA00022853"/>
    </source>
</evidence>
<dbReference type="SUPFAM" id="SSF57903">
    <property type="entry name" value="FYVE/PHD zinc finger"/>
    <property type="match status" value="1"/>
</dbReference>
<dbReference type="InterPro" id="IPR019787">
    <property type="entry name" value="Znf_PHD-finger"/>
</dbReference>
<feature type="binding site" evidence="14">
    <location>
        <position position="375"/>
    </location>
    <ligand>
        <name>Zn(2+)</name>
        <dbReference type="ChEBI" id="CHEBI:29105"/>
        <label>2</label>
    </ligand>
</feature>
<name>A0A165GPN0_XYLHT</name>
<keyword evidence="8" id="KW-0234">DNA repair</keyword>
<dbReference type="OMA" id="YEWFHWK"/>
<dbReference type="GeneID" id="28897927"/>
<evidence type="ECO:0000256" key="9">
    <source>
        <dbReference type="ARBA" id="ARBA00023242"/>
    </source>
</evidence>
<dbReference type="PANTHER" id="PTHR10333">
    <property type="entry name" value="INHIBITOR OF GROWTH PROTEIN"/>
    <property type="match status" value="1"/>
</dbReference>
<evidence type="ECO:0000313" key="20">
    <source>
        <dbReference type="Proteomes" id="UP000076632"/>
    </source>
</evidence>
<dbReference type="CDD" id="cd15505">
    <property type="entry name" value="PHD_ING"/>
    <property type="match status" value="1"/>
</dbReference>
<keyword evidence="10" id="KW-0469">Meiosis</keyword>
<feature type="region of interest" description="Disordered" evidence="17">
    <location>
        <begin position="229"/>
        <end position="355"/>
    </location>
</feature>
<dbReference type="GO" id="GO:0006325">
    <property type="term" value="P:chromatin organization"/>
    <property type="evidence" value="ECO:0007669"/>
    <property type="project" value="UniProtKB-KW"/>
</dbReference>
<keyword evidence="4" id="KW-0227">DNA damage</keyword>
<dbReference type="InParanoid" id="A0A165GPN0"/>
<evidence type="ECO:0000256" key="1">
    <source>
        <dbReference type="ARBA" id="ARBA00004123"/>
    </source>
</evidence>
<keyword evidence="6 14" id="KW-0862">Zinc</keyword>
<evidence type="ECO:0000256" key="12">
    <source>
        <dbReference type="ARBA" id="ARBA00037044"/>
    </source>
</evidence>